<name>A0ABU2CYM5_9EURY</name>
<dbReference type="Proteomes" id="UP001246244">
    <property type="component" value="Unassembled WGS sequence"/>
</dbReference>
<evidence type="ECO:0008006" key="3">
    <source>
        <dbReference type="Google" id="ProtNLM"/>
    </source>
</evidence>
<accession>A0ABU2CYM5</accession>
<reference evidence="2" key="1">
    <citation type="submission" date="2023-07" db="EMBL/GenBank/DDBJ databases">
        <title>Whole-genome sequencing of a new Methanosarcina sp. Z-7115.</title>
        <authorList>
            <person name="Zhilina T.N."/>
            <person name="Merkel A.Y."/>
        </authorList>
    </citation>
    <scope>NUCLEOTIDE SEQUENCE [LARGE SCALE GENOMIC DNA]</scope>
    <source>
        <strain evidence="2">Z-7115</strain>
    </source>
</reference>
<dbReference type="RefSeq" id="WP_310574879.1">
    <property type="nucleotide sequence ID" value="NZ_JAVKPK010000009.1"/>
</dbReference>
<dbReference type="EMBL" id="JAVKPK010000009">
    <property type="protein sequence ID" value="MDR7664852.1"/>
    <property type="molecule type" value="Genomic_DNA"/>
</dbReference>
<keyword evidence="2" id="KW-1185">Reference proteome</keyword>
<evidence type="ECO:0000313" key="2">
    <source>
        <dbReference type="Proteomes" id="UP001246244"/>
    </source>
</evidence>
<gene>
    <name evidence="1" type="ORF">RG963_03430</name>
</gene>
<evidence type="ECO:0000313" key="1">
    <source>
        <dbReference type="EMBL" id="MDR7664852.1"/>
    </source>
</evidence>
<organism evidence="1 2">
    <name type="scientific">Methanosarcina baikalica</name>
    <dbReference type="NCBI Taxonomy" id="3073890"/>
    <lineage>
        <taxon>Archaea</taxon>
        <taxon>Methanobacteriati</taxon>
        <taxon>Methanobacteriota</taxon>
        <taxon>Stenosarchaea group</taxon>
        <taxon>Methanomicrobia</taxon>
        <taxon>Methanosarcinales</taxon>
        <taxon>Methanosarcinaceae</taxon>
        <taxon>Methanosarcina</taxon>
    </lineage>
</organism>
<sequence length="57" mass="6566">MAEQNIQVLKAKYGRKVKFTSEHVITGVDMIWYSDIGFRIYVLEKPFATRPKVGTGF</sequence>
<proteinExistence type="predicted"/>
<protein>
    <recommendedName>
        <fullName evidence="3">Mobile element protein</fullName>
    </recommendedName>
</protein>
<comment type="caution">
    <text evidence="1">The sequence shown here is derived from an EMBL/GenBank/DDBJ whole genome shotgun (WGS) entry which is preliminary data.</text>
</comment>